<evidence type="ECO:0000313" key="2">
    <source>
        <dbReference type="Proteomes" id="UP001144372"/>
    </source>
</evidence>
<dbReference type="Gene3D" id="3.40.1080.10">
    <property type="entry name" value="Glutaconate Coenzyme A-transferase"/>
    <property type="match status" value="1"/>
</dbReference>
<accession>A0A9W6FTR5</accession>
<protein>
    <submittedName>
        <fullName evidence="1">Glutaconate CoA-transferase</fullName>
    </submittedName>
</protein>
<dbReference type="EMBL" id="BSDR01000001">
    <property type="protein sequence ID" value="GLI33951.1"/>
    <property type="molecule type" value="Genomic_DNA"/>
</dbReference>
<dbReference type="PANTHER" id="PTHR43293">
    <property type="entry name" value="ACETATE COA-TRANSFERASE YDIF"/>
    <property type="match status" value="1"/>
</dbReference>
<name>A0A9W6FTR5_9BACT</name>
<dbReference type="SUPFAM" id="SSF100950">
    <property type="entry name" value="NagB/RpiA/CoA transferase-like"/>
    <property type="match status" value="1"/>
</dbReference>
<gene>
    <name evidence="1" type="ORF">DAMNIGENAA_13840</name>
</gene>
<dbReference type="InterPro" id="IPR037171">
    <property type="entry name" value="NagB/RpiA_transferase-like"/>
</dbReference>
<keyword evidence="2" id="KW-1185">Reference proteome</keyword>
<reference evidence="1" key="1">
    <citation type="submission" date="2022-12" db="EMBL/GenBank/DDBJ databases">
        <title>Reference genome sequencing for broad-spectrum identification of bacterial and archaeal isolates by mass spectrometry.</title>
        <authorList>
            <person name="Sekiguchi Y."/>
            <person name="Tourlousse D.M."/>
        </authorList>
    </citation>
    <scope>NUCLEOTIDE SEQUENCE</scope>
    <source>
        <strain evidence="1">ASRB1</strain>
    </source>
</reference>
<dbReference type="Pfam" id="PF01144">
    <property type="entry name" value="CoA_trans"/>
    <property type="match status" value="1"/>
</dbReference>
<dbReference type="RefSeq" id="WP_281793232.1">
    <property type="nucleotide sequence ID" value="NZ_BSDR01000001.1"/>
</dbReference>
<sequence>MAKSMEELIQMIDKIPDEPAKPNEFILPELMAIAVAHEVRNDDIVFAGTGLPMVGMMAANLLNAPQALLIYESGICDGKTMHVPMSVCDQRAANMSSTLGGLVDTFGYYLQRGYVTLGFLGGAAIDKYGGVNVTSIGDYFAPTHRFTGSGGNSDIGTMAHRTVFIILQEKRRFLERNDYTTTPGWWCWDFKTKEWKPKREVWKGTPFAETGPTAVVTNMGVYRFDEEGIIYLETVHPGVTVAQVQENCGFELNISRLKGETPHPTYRELFVVREFVDPELIFLPQKMEYPAKIKSIIGE</sequence>
<dbReference type="InterPro" id="IPR004165">
    <property type="entry name" value="CoA_trans_fam_I"/>
</dbReference>
<dbReference type="GO" id="GO:0008410">
    <property type="term" value="F:CoA-transferase activity"/>
    <property type="evidence" value="ECO:0007669"/>
    <property type="project" value="InterPro"/>
</dbReference>
<dbReference type="AlphaFoldDB" id="A0A9W6FTR5"/>
<comment type="caution">
    <text evidence="1">The sequence shown here is derived from an EMBL/GenBank/DDBJ whole genome shotgun (WGS) entry which is preliminary data.</text>
</comment>
<dbReference type="PANTHER" id="PTHR43293:SF3">
    <property type="entry name" value="CHOLESTEROL RING-CLEAVING HYDROLASE IPDB SUBUNIT"/>
    <property type="match status" value="1"/>
</dbReference>
<organism evidence="1 2">
    <name type="scientific">Desulforhabdus amnigena</name>
    <dbReference type="NCBI Taxonomy" id="40218"/>
    <lineage>
        <taxon>Bacteria</taxon>
        <taxon>Pseudomonadati</taxon>
        <taxon>Thermodesulfobacteriota</taxon>
        <taxon>Syntrophobacteria</taxon>
        <taxon>Syntrophobacterales</taxon>
        <taxon>Syntrophobacteraceae</taxon>
        <taxon>Desulforhabdus</taxon>
    </lineage>
</organism>
<evidence type="ECO:0000313" key="1">
    <source>
        <dbReference type="EMBL" id="GLI33951.1"/>
    </source>
</evidence>
<dbReference type="Proteomes" id="UP001144372">
    <property type="component" value="Unassembled WGS sequence"/>
</dbReference>
<proteinExistence type="predicted"/>
<dbReference type="SMART" id="SM00882">
    <property type="entry name" value="CoA_trans"/>
    <property type="match status" value="1"/>
</dbReference>